<feature type="compositionally biased region" description="Basic and acidic residues" evidence="1">
    <location>
        <begin position="398"/>
        <end position="407"/>
    </location>
</feature>
<dbReference type="GO" id="GO:0007095">
    <property type="term" value="P:mitotic G2 DNA damage checkpoint signaling"/>
    <property type="evidence" value="ECO:0007669"/>
    <property type="project" value="InterPro"/>
</dbReference>
<dbReference type="AlphaFoldDB" id="A0A9N9CMA1"/>
<gene>
    <name evidence="3" type="ORF">POCULU_LOCUS7837</name>
</gene>
<accession>A0A9N9CMA1</accession>
<protein>
    <submittedName>
        <fullName evidence="3">11175_t:CDS:1</fullName>
    </submittedName>
</protein>
<dbReference type="GO" id="GO:0003684">
    <property type="term" value="F:damaged DNA binding"/>
    <property type="evidence" value="ECO:0007669"/>
    <property type="project" value="TreeGrafter"/>
</dbReference>
<dbReference type="PANTHER" id="PTHR12162:SF0">
    <property type="entry name" value="NIBRIN"/>
    <property type="match status" value="1"/>
</dbReference>
<dbReference type="GO" id="GO:0000724">
    <property type="term" value="P:double-strand break repair via homologous recombination"/>
    <property type="evidence" value="ECO:0007669"/>
    <property type="project" value="TreeGrafter"/>
</dbReference>
<dbReference type="CDD" id="cd00060">
    <property type="entry name" value="FHA"/>
    <property type="match status" value="1"/>
</dbReference>
<keyword evidence="4" id="KW-1185">Reference proteome</keyword>
<feature type="region of interest" description="Disordered" evidence="1">
    <location>
        <begin position="391"/>
        <end position="424"/>
    </location>
</feature>
<dbReference type="PANTHER" id="PTHR12162">
    <property type="entry name" value="NIBRIN-RELATED"/>
    <property type="match status" value="1"/>
</dbReference>
<dbReference type="Proteomes" id="UP000789572">
    <property type="component" value="Unassembled WGS sequence"/>
</dbReference>
<evidence type="ECO:0000259" key="2">
    <source>
        <dbReference type="Pfam" id="PF16508"/>
    </source>
</evidence>
<dbReference type="InterPro" id="IPR040227">
    <property type="entry name" value="Nibrin-rel"/>
</dbReference>
<comment type="caution">
    <text evidence="3">The sequence shown here is derived from an EMBL/GenBank/DDBJ whole genome shotgun (WGS) entry which is preliminary data.</text>
</comment>
<dbReference type="Pfam" id="PF16508">
    <property type="entry name" value="NIBRIN_BRCT_II"/>
    <property type="match status" value="1"/>
</dbReference>
<evidence type="ECO:0000313" key="4">
    <source>
        <dbReference type="Proteomes" id="UP000789572"/>
    </source>
</evidence>
<organism evidence="3 4">
    <name type="scientific">Paraglomus occultum</name>
    <dbReference type="NCBI Taxonomy" id="144539"/>
    <lineage>
        <taxon>Eukaryota</taxon>
        <taxon>Fungi</taxon>
        <taxon>Fungi incertae sedis</taxon>
        <taxon>Mucoromycota</taxon>
        <taxon>Glomeromycotina</taxon>
        <taxon>Glomeromycetes</taxon>
        <taxon>Paraglomerales</taxon>
        <taxon>Paraglomeraceae</taxon>
        <taxon>Paraglomus</taxon>
    </lineage>
</organism>
<dbReference type="InterPro" id="IPR036420">
    <property type="entry name" value="BRCT_dom_sf"/>
</dbReference>
<feature type="compositionally biased region" description="Basic residues" evidence="1">
    <location>
        <begin position="440"/>
        <end position="449"/>
    </location>
</feature>
<feature type="domain" description="Nibrin second BRCT" evidence="2">
    <location>
        <begin position="274"/>
        <end position="384"/>
    </location>
</feature>
<proteinExistence type="predicted"/>
<dbReference type="InterPro" id="IPR032429">
    <property type="entry name" value="Nibrin_BRCT2"/>
</dbReference>
<evidence type="ECO:0000313" key="3">
    <source>
        <dbReference type="EMBL" id="CAG8608651.1"/>
    </source>
</evidence>
<sequence length="487" mass="56208">SNPVFDLISVPTDPTQGYSRLLEMWYLDFKNRGHDRKYWLQPIYGCITLGLRADSYDIVLNCDEPNAFVSAAICFASDSIQSVDIKKRSGIKLVDFGCQHGLYVNDVLVDDEYIDLSHGDKIEIPNVVVFEIKWHPIVICIQKKEYGFTDGEVYKWESCLRDHGMCLERSVFHNVASAAYRPPPLSTLDIQYSYEWNSDCTHLLMRHYIFDYTVLHALAEVKPIINPKWIENLEVMRDGTLLRLFHLPDETDYLPEAKDEVPRLHLELFKTNVKRKTLFSGTVFVLPEEQYNKTSAVMQLIKKVGGKIELYSIPTLTEHELCTVIAKNEIKLADAHRVCYLTPTNAELCSMLCLILRTMNMRLISQDEVLTAIYKVDTDIYCDPKSEATSSKLRLRPRMKDPAEKKSVAFKGAPWPKRKTSPKVNDIDLNKYRNFKSSRFKPTNIKKHSSKTEQSAYADDPMDVDPGQNDEWVDWENDLDAQSRRAW</sequence>
<reference evidence="3" key="1">
    <citation type="submission" date="2021-06" db="EMBL/GenBank/DDBJ databases">
        <authorList>
            <person name="Kallberg Y."/>
            <person name="Tangrot J."/>
            <person name="Rosling A."/>
        </authorList>
    </citation>
    <scope>NUCLEOTIDE SEQUENCE</scope>
    <source>
        <strain evidence="3">IA702</strain>
    </source>
</reference>
<dbReference type="Gene3D" id="3.40.50.10980">
    <property type="entry name" value="Nibrin, BRCT2 domain"/>
    <property type="match status" value="1"/>
</dbReference>
<dbReference type="InterPro" id="IPR043014">
    <property type="entry name" value="Nibrin_BRCT2_sf"/>
</dbReference>
<evidence type="ECO:0000256" key="1">
    <source>
        <dbReference type="SAM" id="MobiDB-lite"/>
    </source>
</evidence>
<dbReference type="GO" id="GO:0030870">
    <property type="term" value="C:Mre11 complex"/>
    <property type="evidence" value="ECO:0007669"/>
    <property type="project" value="InterPro"/>
</dbReference>
<dbReference type="SUPFAM" id="SSF52113">
    <property type="entry name" value="BRCT domain"/>
    <property type="match status" value="1"/>
</dbReference>
<dbReference type="EMBL" id="CAJVPJ010001947">
    <property type="protein sequence ID" value="CAG8608651.1"/>
    <property type="molecule type" value="Genomic_DNA"/>
</dbReference>
<name>A0A9N9CMA1_9GLOM</name>
<dbReference type="OrthoDB" id="552194at2759"/>
<feature type="non-terminal residue" evidence="3">
    <location>
        <position position="487"/>
    </location>
</feature>
<feature type="region of interest" description="Disordered" evidence="1">
    <location>
        <begin position="440"/>
        <end position="487"/>
    </location>
</feature>